<dbReference type="Proteomes" id="UP000660862">
    <property type="component" value="Unassembled WGS sequence"/>
</dbReference>
<reference evidence="7" key="2">
    <citation type="submission" date="2020-09" db="EMBL/GenBank/DDBJ databases">
        <authorList>
            <person name="Sun Q."/>
            <person name="Zhou Y."/>
        </authorList>
    </citation>
    <scope>NUCLEOTIDE SEQUENCE</scope>
    <source>
        <strain evidence="7">CGMCC 1.12195</strain>
    </source>
</reference>
<keyword evidence="2 5" id="KW-0547">Nucleotide-binding</keyword>
<organism evidence="7 8">
    <name type="scientific">Parapedobacter pyrenivorans</name>
    <dbReference type="NCBI Taxonomy" id="1305674"/>
    <lineage>
        <taxon>Bacteria</taxon>
        <taxon>Pseudomonadati</taxon>
        <taxon>Bacteroidota</taxon>
        <taxon>Sphingobacteriia</taxon>
        <taxon>Sphingobacteriales</taxon>
        <taxon>Sphingobacteriaceae</taxon>
        <taxon>Parapedobacter</taxon>
    </lineage>
</organism>
<name>A0A917HVL5_9SPHI</name>
<dbReference type="Gene3D" id="1.10.510.10">
    <property type="entry name" value="Transferase(Phosphotransferase) domain 1"/>
    <property type="match status" value="1"/>
</dbReference>
<dbReference type="InterPro" id="IPR000719">
    <property type="entry name" value="Prot_kinase_dom"/>
</dbReference>
<reference evidence="7" key="1">
    <citation type="journal article" date="2014" name="Int. J. Syst. Evol. Microbiol.">
        <title>Complete genome sequence of Corynebacterium casei LMG S-19264T (=DSM 44701T), isolated from a smear-ripened cheese.</title>
        <authorList>
            <consortium name="US DOE Joint Genome Institute (JGI-PGF)"/>
            <person name="Walter F."/>
            <person name="Albersmeier A."/>
            <person name="Kalinowski J."/>
            <person name="Ruckert C."/>
        </authorList>
    </citation>
    <scope>NUCLEOTIDE SEQUENCE</scope>
    <source>
        <strain evidence="7">CGMCC 1.12195</strain>
    </source>
</reference>
<dbReference type="EMBL" id="BMER01000002">
    <property type="protein sequence ID" value="GGG89889.1"/>
    <property type="molecule type" value="Genomic_DNA"/>
</dbReference>
<gene>
    <name evidence="7" type="ORF">GCM10007415_25260</name>
</gene>
<sequence length="365" mass="41630">MNNNTLPKVLSDDDLLILLETFKNGLVSRATGGDYDEEEYQRTRKIILANPRLEKLIPKFLKTCRTIRDFWQWAKSVSSTYDGRRQILADELNPMLDAIEYESGEGALEFNRNYEEKRIIGTGGFGVVYEYEHRLLKMPFAVKIFAPAFYEGATDQKELERFFQESRILFKLNHPNIIRIYDAGLIGKRPFIRMEYFDGKNLNKVITEFGAQTEEKSIVAMKHIVSAIGYAHTCGIIHRDLKPSKIMAAKPNQFRVIDFGLGIFIENELHSRLTKTGVQTISGYYNAPELVANPKLIDKRSDIYSLGAIWYTLLTGQPPAGSDFMSTLMALGISEKTINVIKKCLNPLETRYADCNELLTDLQSL</sequence>
<keyword evidence="8" id="KW-1185">Reference proteome</keyword>
<evidence type="ECO:0000256" key="2">
    <source>
        <dbReference type="ARBA" id="ARBA00022741"/>
    </source>
</evidence>
<keyword evidence="1" id="KW-0808">Transferase</keyword>
<dbReference type="GO" id="GO:0005524">
    <property type="term" value="F:ATP binding"/>
    <property type="evidence" value="ECO:0007669"/>
    <property type="project" value="UniProtKB-UniRule"/>
</dbReference>
<dbReference type="CDD" id="cd14014">
    <property type="entry name" value="STKc_PknB_like"/>
    <property type="match status" value="1"/>
</dbReference>
<evidence type="ECO:0000256" key="4">
    <source>
        <dbReference type="ARBA" id="ARBA00022840"/>
    </source>
</evidence>
<evidence type="ECO:0000259" key="6">
    <source>
        <dbReference type="PROSITE" id="PS50011"/>
    </source>
</evidence>
<dbReference type="Pfam" id="PF00069">
    <property type="entry name" value="Pkinase"/>
    <property type="match status" value="1"/>
</dbReference>
<dbReference type="PANTHER" id="PTHR43289:SF6">
    <property type="entry name" value="SERINE_THREONINE-PROTEIN KINASE NEKL-3"/>
    <property type="match status" value="1"/>
</dbReference>
<dbReference type="RefSeq" id="WP_188506409.1">
    <property type="nucleotide sequence ID" value="NZ_BMER01000002.1"/>
</dbReference>
<comment type="caution">
    <text evidence="7">The sequence shown here is derived from an EMBL/GenBank/DDBJ whole genome shotgun (WGS) entry which is preliminary data.</text>
</comment>
<evidence type="ECO:0000313" key="8">
    <source>
        <dbReference type="Proteomes" id="UP000660862"/>
    </source>
</evidence>
<evidence type="ECO:0000256" key="3">
    <source>
        <dbReference type="ARBA" id="ARBA00022777"/>
    </source>
</evidence>
<evidence type="ECO:0000313" key="7">
    <source>
        <dbReference type="EMBL" id="GGG89889.1"/>
    </source>
</evidence>
<dbReference type="PROSITE" id="PS50011">
    <property type="entry name" value="PROTEIN_KINASE_DOM"/>
    <property type="match status" value="1"/>
</dbReference>
<accession>A0A917HVL5</accession>
<dbReference type="AlphaFoldDB" id="A0A917HVL5"/>
<evidence type="ECO:0000256" key="5">
    <source>
        <dbReference type="PROSITE-ProRule" id="PRU10141"/>
    </source>
</evidence>
<keyword evidence="3" id="KW-0418">Kinase</keyword>
<proteinExistence type="predicted"/>
<dbReference type="PANTHER" id="PTHR43289">
    <property type="entry name" value="MITOGEN-ACTIVATED PROTEIN KINASE KINASE KINASE 20-RELATED"/>
    <property type="match status" value="1"/>
</dbReference>
<feature type="domain" description="Protein kinase" evidence="6">
    <location>
        <begin position="114"/>
        <end position="365"/>
    </location>
</feature>
<evidence type="ECO:0000256" key="1">
    <source>
        <dbReference type="ARBA" id="ARBA00022679"/>
    </source>
</evidence>
<dbReference type="InterPro" id="IPR017441">
    <property type="entry name" value="Protein_kinase_ATP_BS"/>
</dbReference>
<dbReference type="SUPFAM" id="SSF56112">
    <property type="entry name" value="Protein kinase-like (PK-like)"/>
    <property type="match status" value="1"/>
</dbReference>
<dbReference type="PROSITE" id="PS00107">
    <property type="entry name" value="PROTEIN_KINASE_ATP"/>
    <property type="match status" value="1"/>
</dbReference>
<protein>
    <recommendedName>
        <fullName evidence="6">Protein kinase domain-containing protein</fullName>
    </recommendedName>
</protein>
<dbReference type="GO" id="GO:0004674">
    <property type="term" value="F:protein serine/threonine kinase activity"/>
    <property type="evidence" value="ECO:0007669"/>
    <property type="project" value="TreeGrafter"/>
</dbReference>
<keyword evidence="4 5" id="KW-0067">ATP-binding</keyword>
<dbReference type="InterPro" id="IPR011009">
    <property type="entry name" value="Kinase-like_dom_sf"/>
</dbReference>
<feature type="binding site" evidence="5">
    <location>
        <position position="143"/>
    </location>
    <ligand>
        <name>ATP</name>
        <dbReference type="ChEBI" id="CHEBI:30616"/>
    </ligand>
</feature>